<dbReference type="EMBL" id="JACGWM010000013">
    <property type="protein sequence ID" value="KAL0332859.1"/>
    <property type="molecule type" value="Genomic_DNA"/>
</dbReference>
<dbReference type="AlphaFoldDB" id="A0AAW2MQ37"/>
<sequence>MNKVTIELTFALSVEECYWKQNVVCKWLTEREKNTKYFRTLVKKKRKQSRIHSIQHKGITLTKSEEIKDSIVDYFTQVVGFLTSYQRRIFNIFAASPTLEEVEAMTFYICPDTTAGPDGFTSHFYQ</sequence>
<proteinExistence type="predicted"/>
<reference evidence="1" key="2">
    <citation type="journal article" date="2024" name="Plant">
        <title>Genomic evolution and insights into agronomic trait innovations of Sesamum species.</title>
        <authorList>
            <person name="Miao H."/>
            <person name="Wang L."/>
            <person name="Qu L."/>
            <person name="Liu H."/>
            <person name="Sun Y."/>
            <person name="Le M."/>
            <person name="Wang Q."/>
            <person name="Wei S."/>
            <person name="Zheng Y."/>
            <person name="Lin W."/>
            <person name="Duan Y."/>
            <person name="Cao H."/>
            <person name="Xiong S."/>
            <person name="Wang X."/>
            <person name="Wei L."/>
            <person name="Li C."/>
            <person name="Ma Q."/>
            <person name="Ju M."/>
            <person name="Zhao R."/>
            <person name="Li G."/>
            <person name="Mu C."/>
            <person name="Tian Q."/>
            <person name="Mei H."/>
            <person name="Zhang T."/>
            <person name="Gao T."/>
            <person name="Zhang H."/>
        </authorList>
    </citation>
    <scope>NUCLEOTIDE SEQUENCE</scope>
    <source>
        <strain evidence="1">KEN8</strain>
    </source>
</reference>
<name>A0AAW2MQ37_9LAMI</name>
<evidence type="ECO:0000313" key="1">
    <source>
        <dbReference type="EMBL" id="KAL0332859.1"/>
    </source>
</evidence>
<gene>
    <name evidence="1" type="ORF">Scaly_2187400</name>
</gene>
<organism evidence="1">
    <name type="scientific">Sesamum calycinum</name>
    <dbReference type="NCBI Taxonomy" id="2727403"/>
    <lineage>
        <taxon>Eukaryota</taxon>
        <taxon>Viridiplantae</taxon>
        <taxon>Streptophyta</taxon>
        <taxon>Embryophyta</taxon>
        <taxon>Tracheophyta</taxon>
        <taxon>Spermatophyta</taxon>
        <taxon>Magnoliopsida</taxon>
        <taxon>eudicotyledons</taxon>
        <taxon>Gunneridae</taxon>
        <taxon>Pentapetalae</taxon>
        <taxon>asterids</taxon>
        <taxon>lamiids</taxon>
        <taxon>Lamiales</taxon>
        <taxon>Pedaliaceae</taxon>
        <taxon>Sesamum</taxon>
    </lineage>
</organism>
<comment type="caution">
    <text evidence="1">The sequence shown here is derived from an EMBL/GenBank/DDBJ whole genome shotgun (WGS) entry which is preliminary data.</text>
</comment>
<protein>
    <submittedName>
        <fullName evidence="1">Uncharacterized protein</fullName>
    </submittedName>
</protein>
<reference evidence="1" key="1">
    <citation type="submission" date="2020-06" db="EMBL/GenBank/DDBJ databases">
        <authorList>
            <person name="Li T."/>
            <person name="Hu X."/>
            <person name="Zhang T."/>
            <person name="Song X."/>
            <person name="Zhang H."/>
            <person name="Dai N."/>
            <person name="Sheng W."/>
            <person name="Hou X."/>
            <person name="Wei L."/>
        </authorList>
    </citation>
    <scope>NUCLEOTIDE SEQUENCE</scope>
    <source>
        <strain evidence="1">KEN8</strain>
        <tissue evidence="1">Leaf</tissue>
    </source>
</reference>
<accession>A0AAW2MQ37</accession>